<evidence type="ECO:0000313" key="7">
    <source>
        <dbReference type="Proteomes" id="UP001164746"/>
    </source>
</evidence>
<name>A0ABY7E4E2_MYAAR</name>
<feature type="signal peptide" evidence="5">
    <location>
        <begin position="1"/>
        <end position="19"/>
    </location>
</feature>
<evidence type="ECO:0000256" key="4">
    <source>
        <dbReference type="ARBA" id="ARBA00023157"/>
    </source>
</evidence>
<dbReference type="EMBL" id="CP111016">
    <property type="protein sequence ID" value="WAR04882.1"/>
    <property type="molecule type" value="Genomic_DNA"/>
</dbReference>
<keyword evidence="7" id="KW-1185">Reference proteome</keyword>
<evidence type="ECO:0000256" key="1">
    <source>
        <dbReference type="ARBA" id="ARBA00004613"/>
    </source>
</evidence>
<evidence type="ECO:0000256" key="5">
    <source>
        <dbReference type="SAM" id="SignalP"/>
    </source>
</evidence>
<keyword evidence="5" id="KW-0732">Signal</keyword>
<evidence type="ECO:0000256" key="3">
    <source>
        <dbReference type="ARBA" id="ARBA00022525"/>
    </source>
</evidence>
<gene>
    <name evidence="6" type="ORF">MAR_020251</name>
</gene>
<comment type="subcellular location">
    <subcellularLocation>
        <location evidence="1">Secreted</location>
    </subcellularLocation>
</comment>
<dbReference type="PANTHER" id="PTHR15040:SF1">
    <property type="entry name" value="DERMATOPONTIN-LIKE ISOFORM X1"/>
    <property type="match status" value="1"/>
</dbReference>
<keyword evidence="3" id="KW-0964">Secreted</keyword>
<dbReference type="Proteomes" id="UP001164746">
    <property type="component" value="Chromosome 5"/>
</dbReference>
<evidence type="ECO:0000256" key="2">
    <source>
        <dbReference type="ARBA" id="ARBA00008712"/>
    </source>
</evidence>
<organism evidence="6 7">
    <name type="scientific">Mya arenaria</name>
    <name type="common">Soft-shell clam</name>
    <dbReference type="NCBI Taxonomy" id="6604"/>
    <lineage>
        <taxon>Eukaryota</taxon>
        <taxon>Metazoa</taxon>
        <taxon>Spiralia</taxon>
        <taxon>Lophotrochozoa</taxon>
        <taxon>Mollusca</taxon>
        <taxon>Bivalvia</taxon>
        <taxon>Autobranchia</taxon>
        <taxon>Heteroconchia</taxon>
        <taxon>Euheterodonta</taxon>
        <taxon>Imparidentia</taxon>
        <taxon>Neoheterodontei</taxon>
        <taxon>Myida</taxon>
        <taxon>Myoidea</taxon>
        <taxon>Myidae</taxon>
        <taxon>Mya</taxon>
    </lineage>
</organism>
<protein>
    <submittedName>
        <fullName evidence="6">Uncharacterized protein</fullName>
    </submittedName>
</protein>
<feature type="chain" id="PRO_5045307575" evidence="5">
    <location>
        <begin position="20"/>
        <end position="328"/>
    </location>
</feature>
<dbReference type="Pfam" id="PF14704">
    <property type="entry name" value="DERM"/>
    <property type="match status" value="1"/>
</dbReference>
<proteinExistence type="inferred from homology"/>
<reference evidence="6" key="1">
    <citation type="submission" date="2022-11" db="EMBL/GenBank/DDBJ databases">
        <title>Centuries of genome instability and evolution in soft-shell clam transmissible cancer (bioRxiv).</title>
        <authorList>
            <person name="Hart S.F.M."/>
            <person name="Yonemitsu M.A."/>
            <person name="Giersch R.M."/>
            <person name="Beal B.F."/>
            <person name="Arriagada G."/>
            <person name="Davis B.W."/>
            <person name="Ostrander E.A."/>
            <person name="Goff S.P."/>
            <person name="Metzger M.J."/>
        </authorList>
    </citation>
    <scope>NUCLEOTIDE SEQUENCE</scope>
    <source>
        <strain evidence="6">MELC-2E11</strain>
        <tissue evidence="6">Siphon/mantle</tissue>
    </source>
</reference>
<keyword evidence="4" id="KW-1015">Disulfide bond</keyword>
<evidence type="ECO:0000313" key="6">
    <source>
        <dbReference type="EMBL" id="WAR04882.1"/>
    </source>
</evidence>
<dbReference type="PANTHER" id="PTHR15040">
    <property type="entry name" value="DERMATOPONTIN-RELATED"/>
    <property type="match status" value="1"/>
</dbReference>
<accession>A0ABY7E4E2</accession>
<sequence>MAWFLVLSLLVLNAVNVHSAANNFDQPVNFNCPKKSQSINHIHSQHDNYREDRLFTYECKEIPTVSSDLRATCYKTGYVNAYDEEVLFKCEPNYYINEIQSSSYSKTIQHLTPITRLLLPTHLLHGYLLSLELNCSYLLNPRPTNKAITLSSNPHPPPPAQACENFNIKSTHRLSFPVHDGLQLIEVSQFDFQFLHLSLNQQSNQRLDLSLLNRCQCCSSNASPVQDKLWSDFPHLPTPPLSPVLFQQCQSSPGQTLVHLTPVTYPPLSPVLFQQCQSGQGQTLDQLTPVTYPPLSLVQYQQCQSGQVPYLLRCFLLHIDHRTSLNGL</sequence>
<dbReference type="InterPro" id="IPR026645">
    <property type="entry name" value="Dermatopontin"/>
</dbReference>
<comment type="similarity">
    <text evidence="2">Belongs to the dermatopontin family.</text>
</comment>